<reference evidence="13" key="1">
    <citation type="submission" date="2023-06" db="EMBL/GenBank/DDBJ databases">
        <authorList>
            <person name="Delattre M."/>
        </authorList>
    </citation>
    <scope>NUCLEOTIDE SEQUENCE</scope>
    <source>
        <strain evidence="13">AF72</strain>
    </source>
</reference>
<dbReference type="PROSITE" id="PS50158">
    <property type="entry name" value="ZF_CCHC"/>
    <property type="match status" value="2"/>
</dbReference>
<evidence type="ECO:0000259" key="9">
    <source>
        <dbReference type="PROSITE" id="PS50158"/>
    </source>
</evidence>
<evidence type="ECO:0000256" key="3">
    <source>
        <dbReference type="ARBA" id="ARBA00022801"/>
    </source>
</evidence>
<dbReference type="EMBL" id="CATQJA010001235">
    <property type="protein sequence ID" value="CAJ0566421.1"/>
    <property type="molecule type" value="Genomic_DNA"/>
</dbReference>
<evidence type="ECO:0000256" key="8">
    <source>
        <dbReference type="SAM" id="MobiDB-lite"/>
    </source>
</evidence>
<dbReference type="InterPro" id="IPR036875">
    <property type="entry name" value="Znf_CCHC_sf"/>
</dbReference>
<dbReference type="EC" id="3.6.4.13" evidence="1"/>
<keyword evidence="2" id="KW-0547">Nucleotide-binding</keyword>
<dbReference type="InterPro" id="IPR050547">
    <property type="entry name" value="DEAD_box_RNA_helicases"/>
</dbReference>
<dbReference type="GO" id="GO:0008270">
    <property type="term" value="F:zinc ion binding"/>
    <property type="evidence" value="ECO:0007669"/>
    <property type="project" value="UniProtKB-KW"/>
</dbReference>
<dbReference type="GO" id="GO:0003723">
    <property type="term" value="F:RNA binding"/>
    <property type="evidence" value="ECO:0007669"/>
    <property type="project" value="TreeGrafter"/>
</dbReference>
<dbReference type="SUPFAM" id="SSF57756">
    <property type="entry name" value="Retrovirus zinc finger-like domains"/>
    <property type="match status" value="1"/>
</dbReference>
<name>A0AA36CCE6_9BILA</name>
<keyword evidence="6" id="KW-0479">Metal-binding</keyword>
<dbReference type="Proteomes" id="UP001177023">
    <property type="component" value="Unassembled WGS sequence"/>
</dbReference>
<keyword evidence="4" id="KW-0347">Helicase</keyword>
<evidence type="ECO:0000259" key="10">
    <source>
        <dbReference type="PROSITE" id="PS51192"/>
    </source>
</evidence>
<dbReference type="InterPro" id="IPR014001">
    <property type="entry name" value="Helicase_ATP-bd"/>
</dbReference>
<evidence type="ECO:0000256" key="5">
    <source>
        <dbReference type="ARBA" id="ARBA00022840"/>
    </source>
</evidence>
<keyword evidence="6" id="KW-0863">Zinc-finger</keyword>
<feature type="domain" description="CCHC-type" evidence="9">
    <location>
        <begin position="99"/>
        <end position="114"/>
    </location>
</feature>
<dbReference type="PANTHER" id="PTHR47963">
    <property type="entry name" value="DEAD-BOX ATP-DEPENDENT RNA HELICASE 47, MITOCHONDRIAL"/>
    <property type="match status" value="1"/>
</dbReference>
<keyword evidence="5" id="KW-0067">ATP-binding</keyword>
<feature type="domain" description="DEAD-box RNA helicase Q" evidence="12">
    <location>
        <begin position="184"/>
        <end position="212"/>
    </location>
</feature>
<gene>
    <name evidence="13" type="ORF">MSPICULIGERA_LOCUS5025</name>
</gene>
<protein>
    <recommendedName>
        <fullName evidence="1">RNA helicase</fullName>
        <ecNumber evidence="1">3.6.4.13</ecNumber>
    </recommendedName>
</protein>
<dbReference type="AlphaFoldDB" id="A0AA36CCE6"/>
<feature type="non-terminal residue" evidence="13">
    <location>
        <position position="613"/>
    </location>
</feature>
<proteinExistence type="predicted"/>
<dbReference type="InterPro" id="IPR001878">
    <property type="entry name" value="Znf_CCHC"/>
</dbReference>
<dbReference type="GO" id="GO:0003724">
    <property type="term" value="F:RNA helicase activity"/>
    <property type="evidence" value="ECO:0007669"/>
    <property type="project" value="UniProtKB-EC"/>
</dbReference>
<evidence type="ECO:0000256" key="4">
    <source>
        <dbReference type="ARBA" id="ARBA00022806"/>
    </source>
</evidence>
<keyword evidence="6" id="KW-0862">Zinc</keyword>
<feature type="domain" description="CCHC-type" evidence="9">
    <location>
        <begin position="75"/>
        <end position="90"/>
    </location>
</feature>
<keyword evidence="14" id="KW-1185">Reference proteome</keyword>
<dbReference type="SUPFAM" id="SSF52540">
    <property type="entry name" value="P-loop containing nucleoside triphosphate hydrolases"/>
    <property type="match status" value="2"/>
</dbReference>
<feature type="short sequence motif" description="Q motif" evidence="7">
    <location>
        <begin position="184"/>
        <end position="212"/>
    </location>
</feature>
<keyword evidence="3" id="KW-0378">Hydrolase</keyword>
<dbReference type="SMART" id="SM00490">
    <property type="entry name" value="HELICc"/>
    <property type="match status" value="1"/>
</dbReference>
<evidence type="ECO:0000313" key="14">
    <source>
        <dbReference type="Proteomes" id="UP001177023"/>
    </source>
</evidence>
<dbReference type="InterPro" id="IPR027417">
    <property type="entry name" value="P-loop_NTPase"/>
</dbReference>
<dbReference type="SMART" id="SM00487">
    <property type="entry name" value="DEXDc"/>
    <property type="match status" value="1"/>
</dbReference>
<dbReference type="InterPro" id="IPR011545">
    <property type="entry name" value="DEAD/DEAH_box_helicase_dom"/>
</dbReference>
<dbReference type="Pfam" id="PF00270">
    <property type="entry name" value="DEAD"/>
    <property type="match status" value="1"/>
</dbReference>
<evidence type="ECO:0000256" key="7">
    <source>
        <dbReference type="PROSITE-ProRule" id="PRU00552"/>
    </source>
</evidence>
<evidence type="ECO:0000256" key="6">
    <source>
        <dbReference type="PROSITE-ProRule" id="PRU00047"/>
    </source>
</evidence>
<dbReference type="SMART" id="SM00343">
    <property type="entry name" value="ZnF_C2HC"/>
    <property type="match status" value="2"/>
</dbReference>
<dbReference type="Gene3D" id="3.40.50.300">
    <property type="entry name" value="P-loop containing nucleotide triphosphate hydrolases"/>
    <property type="match status" value="2"/>
</dbReference>
<dbReference type="InterPro" id="IPR001650">
    <property type="entry name" value="Helicase_C-like"/>
</dbReference>
<evidence type="ECO:0000313" key="13">
    <source>
        <dbReference type="EMBL" id="CAJ0566421.1"/>
    </source>
</evidence>
<dbReference type="GO" id="GO:0005524">
    <property type="term" value="F:ATP binding"/>
    <property type="evidence" value="ECO:0007669"/>
    <property type="project" value="UniProtKB-KW"/>
</dbReference>
<accession>A0AA36CCE6</accession>
<dbReference type="CDD" id="cd18787">
    <property type="entry name" value="SF2_C_DEAD"/>
    <property type="match status" value="1"/>
</dbReference>
<dbReference type="Pfam" id="PF00271">
    <property type="entry name" value="Helicase_C"/>
    <property type="match status" value="1"/>
</dbReference>
<evidence type="ECO:0000256" key="1">
    <source>
        <dbReference type="ARBA" id="ARBA00012552"/>
    </source>
</evidence>
<evidence type="ECO:0000259" key="12">
    <source>
        <dbReference type="PROSITE" id="PS51195"/>
    </source>
</evidence>
<dbReference type="PROSITE" id="PS51194">
    <property type="entry name" value="HELICASE_CTER"/>
    <property type="match status" value="1"/>
</dbReference>
<dbReference type="InterPro" id="IPR014014">
    <property type="entry name" value="RNA_helicase_DEAD_Q_motif"/>
</dbReference>
<dbReference type="PANTHER" id="PTHR47963:SF8">
    <property type="entry name" value="ATP-DEPENDENT RNA HELICASE DEAD"/>
    <property type="match status" value="1"/>
</dbReference>
<dbReference type="GO" id="GO:0019899">
    <property type="term" value="F:enzyme binding"/>
    <property type="evidence" value="ECO:0007669"/>
    <property type="project" value="UniProtKB-ARBA"/>
</dbReference>
<sequence length="613" mass="68639">MAPRVFRRSKVEDRHGRQHEIMVNHPIPEGTQLPYIAAGQPNSEAPRPDGADLIDEMEQEMATVNIARKRHSGVCAHCGNAGHGRKSCPRRDDPRFTYCKNCKSEGHLQTHCPNPPAPEPPKPGRNHGSSGKIRHRATFVPTRHTVDELRDAQVLVGPDINSVNMWTKPSEKLSVRRTPGVAHGSFEELELQPFLMSNIRDASFDHPTPIEYFGIPKMVAMDPETGLLMHEAMIWSSQTGAGKTTAYVLGLLELLTRGEAPREAAENPRACQPRAIIIASIHELAEQIANEGRKFAAGSGLHVEALYGGTLVNNCIDRLDKNIDIVVATIGRLQDFMERGLLDTSRLEYLVVDEFHEFVDSWKSASMTIDFNRFLNRLGDFAPASERPYAVLLTSAAMNMNLRRVGKRLLTIEEFEYVGPDNHDGGSCYCPIYLNDNDPENLDVFSISVGRDMTANPLIEQNFVDAREIGRNGILDRIEAILREQFDDLEELDRAQNYKDFSDGRIPVLVATNAAANGLDFGARGVQHVINFELPSTYDHKFTYIERIGRTGRAGKPGRSTTFFVEDLTDDVPQFILDTANGLDSHHRRVGVPNLRMAEHFLLQARREHFLRS</sequence>
<dbReference type="PROSITE" id="PS51192">
    <property type="entry name" value="HELICASE_ATP_BIND_1"/>
    <property type="match status" value="1"/>
</dbReference>
<feature type="domain" description="Helicase ATP-binding" evidence="10">
    <location>
        <begin position="224"/>
        <end position="416"/>
    </location>
</feature>
<feature type="region of interest" description="Disordered" evidence="8">
    <location>
        <begin position="105"/>
        <end position="132"/>
    </location>
</feature>
<dbReference type="PROSITE" id="PS51195">
    <property type="entry name" value="Q_MOTIF"/>
    <property type="match status" value="1"/>
</dbReference>
<organism evidence="13 14">
    <name type="scientific">Mesorhabditis spiculigera</name>
    <dbReference type="NCBI Taxonomy" id="96644"/>
    <lineage>
        <taxon>Eukaryota</taxon>
        <taxon>Metazoa</taxon>
        <taxon>Ecdysozoa</taxon>
        <taxon>Nematoda</taxon>
        <taxon>Chromadorea</taxon>
        <taxon>Rhabditida</taxon>
        <taxon>Rhabditina</taxon>
        <taxon>Rhabditomorpha</taxon>
        <taxon>Rhabditoidea</taxon>
        <taxon>Rhabditidae</taxon>
        <taxon>Mesorhabditinae</taxon>
        <taxon>Mesorhabditis</taxon>
    </lineage>
</organism>
<dbReference type="Gene3D" id="4.10.60.10">
    <property type="entry name" value="Zinc finger, CCHC-type"/>
    <property type="match status" value="1"/>
</dbReference>
<evidence type="ECO:0000256" key="2">
    <source>
        <dbReference type="ARBA" id="ARBA00022741"/>
    </source>
</evidence>
<evidence type="ECO:0000259" key="11">
    <source>
        <dbReference type="PROSITE" id="PS51194"/>
    </source>
</evidence>
<dbReference type="GO" id="GO:0005737">
    <property type="term" value="C:cytoplasm"/>
    <property type="evidence" value="ECO:0007669"/>
    <property type="project" value="UniProtKB-ARBA"/>
</dbReference>
<feature type="compositionally biased region" description="Pro residues" evidence="8">
    <location>
        <begin position="113"/>
        <end position="123"/>
    </location>
</feature>
<dbReference type="GO" id="GO:0016787">
    <property type="term" value="F:hydrolase activity"/>
    <property type="evidence" value="ECO:0007669"/>
    <property type="project" value="UniProtKB-KW"/>
</dbReference>
<feature type="domain" description="Helicase C-terminal" evidence="11">
    <location>
        <begin position="441"/>
        <end position="603"/>
    </location>
</feature>
<comment type="caution">
    <text evidence="13">The sequence shown here is derived from an EMBL/GenBank/DDBJ whole genome shotgun (WGS) entry which is preliminary data.</text>
</comment>